<dbReference type="InterPro" id="IPR011993">
    <property type="entry name" value="PH-like_dom_sf"/>
</dbReference>
<dbReference type="SUPFAM" id="SSF50729">
    <property type="entry name" value="PH domain-like"/>
    <property type="match status" value="1"/>
</dbReference>
<dbReference type="AlphaFoldDB" id="A0A0N4ZHG7"/>
<dbReference type="InterPro" id="IPR006020">
    <property type="entry name" value="PTB/PI_dom"/>
</dbReference>
<reference evidence="9" key="1">
    <citation type="submission" date="2017-02" db="UniProtKB">
        <authorList>
            <consortium name="WormBaseParasite"/>
        </authorList>
    </citation>
    <scope>IDENTIFICATION</scope>
</reference>
<keyword evidence="3 5" id="KW-0728">SH3 domain</keyword>
<dbReference type="Pfam" id="PF14604">
    <property type="entry name" value="SH3_9"/>
    <property type="match status" value="1"/>
</dbReference>
<accession>A0A0N4ZHG7</accession>
<evidence type="ECO:0000256" key="3">
    <source>
        <dbReference type="ARBA" id="ARBA00022443"/>
    </source>
</evidence>
<evidence type="ECO:0000256" key="2">
    <source>
        <dbReference type="ARBA" id="ARBA00009866"/>
    </source>
</evidence>
<organism evidence="8 9">
    <name type="scientific">Parastrongyloides trichosuri</name>
    <name type="common">Possum-specific nematode worm</name>
    <dbReference type="NCBI Taxonomy" id="131310"/>
    <lineage>
        <taxon>Eukaryota</taxon>
        <taxon>Metazoa</taxon>
        <taxon>Ecdysozoa</taxon>
        <taxon>Nematoda</taxon>
        <taxon>Chromadorea</taxon>
        <taxon>Rhabditida</taxon>
        <taxon>Tylenchina</taxon>
        <taxon>Panagrolaimomorpha</taxon>
        <taxon>Strongyloidoidea</taxon>
        <taxon>Strongyloididae</taxon>
        <taxon>Parastrongyloides</taxon>
    </lineage>
</organism>
<dbReference type="GO" id="GO:0007254">
    <property type="term" value="P:JNK cascade"/>
    <property type="evidence" value="ECO:0007669"/>
    <property type="project" value="TreeGrafter"/>
</dbReference>
<dbReference type="GO" id="GO:0008432">
    <property type="term" value="F:JUN kinase binding"/>
    <property type="evidence" value="ECO:0007669"/>
    <property type="project" value="TreeGrafter"/>
</dbReference>
<dbReference type="PANTHER" id="PTHR47437:SF4">
    <property type="entry name" value="JNK-INTERACTING PROTEIN 1-LIKE PROTEIN"/>
    <property type="match status" value="1"/>
</dbReference>
<evidence type="ECO:0000259" key="7">
    <source>
        <dbReference type="PROSITE" id="PS50002"/>
    </source>
</evidence>
<feature type="domain" description="PID" evidence="6">
    <location>
        <begin position="1063"/>
        <end position="1194"/>
    </location>
</feature>
<dbReference type="PANTHER" id="PTHR47437">
    <property type="entry name" value="JNK-INTERACTING PROTEIN 1-LIKE PROTEIN"/>
    <property type="match status" value="1"/>
</dbReference>
<dbReference type="PROSITE" id="PS50002">
    <property type="entry name" value="SH3"/>
    <property type="match status" value="1"/>
</dbReference>
<proteinExistence type="inferred from homology"/>
<dbReference type="CDD" id="cd01212">
    <property type="entry name" value="PTB_JIP"/>
    <property type="match status" value="1"/>
</dbReference>
<evidence type="ECO:0000256" key="4">
    <source>
        <dbReference type="ARBA" id="ARBA00022490"/>
    </source>
</evidence>
<keyword evidence="4" id="KW-0963">Cytoplasm</keyword>
<dbReference type="STRING" id="131310.A0A0N4ZHG7"/>
<dbReference type="InterPro" id="IPR036028">
    <property type="entry name" value="SH3-like_dom_sf"/>
</dbReference>
<dbReference type="SMART" id="SM00462">
    <property type="entry name" value="PTB"/>
    <property type="match status" value="1"/>
</dbReference>
<dbReference type="GO" id="GO:0005737">
    <property type="term" value="C:cytoplasm"/>
    <property type="evidence" value="ECO:0007669"/>
    <property type="project" value="UniProtKB-SubCell"/>
</dbReference>
<dbReference type="Gene3D" id="2.30.30.40">
    <property type="entry name" value="SH3 Domains"/>
    <property type="match status" value="1"/>
</dbReference>
<sequence length="1206" mass="138029">MQSPCSVYCKNLPLLSEDEGNNKSNQKKDIKYVDLQYSNEEQNKYDINKSINAQFLNNKLSDEDTVYISSEALNCNIYKKNFEKMYSSPSTAISEILKKCNQERTQQLKIRNDDEMETSSDSDDDLYIHKVLAPLRKSKTTPGLCHSSRICENNMEEENSLLFPILKSQTTFNFLEIRKSRLLKEDIISDNSCDLKNKMTSVGSTDIDNCIERPIPISLSLEIDKICNVWPAPISSDCNRENVEVSQKYIYNLKEGEVCKRKEDKEKIENEKCNKEYDENNEIEEDKDICKSKCCLESNSILNNMNLFRYWSVPANIDYFGEIYSRQNTISITSSGWSAPELEGKNNSNTITSLLSSPSYNDSSLDVHTLTQTDFIDNKKMSENFFNNYTNKYEDEEDDDLQLTKFGDIEYYKRIQKNISFIKHNMPSSMSDGHLAKQYQETSKNILFENFKNSDCIDTQEDKKNSSIFDKNQSEKFKRCNFPLSKSMIGNWDKRLDIVSEVDEKSICYQNDDMHYFYKKDHFPFSFEKVYETSNEIFNERKFEKDMSENLDSHEKLTIENMHDKKYSIENGCEFNYYNGSNECLFLSGSEKNENCYFPNRQLLNSHSNTKDGLKNSMTLPFDFENSSKVKKQNIMSSHHNNPFTINSMSTSLRHDNTVKNFDYNSSSNISASGVIGKKGYNREKVIMPHSLSFNSNVENVHNSIPCTSLSTLKIAMSPVGTVRKRVLPKRPDFIDYISIIPGQNKLHPATTSCAMSNYRIEDDLMYQRDFLQYNSGQNVNQHDGGNFHDNTLLNNNKFSNSLSQQFSNSRVGQNIAGSNQGFQGNINSGTNRSHRKLPPLPIKAGVAALIEGITKPLPPSISSLMNSSNHIPQQVHSSLNQANTPGSLDYDVHIEPQMQHSPCYPYVKANTANGRNPGDHQLCYGIESTIIRSTCTIEDSYYEDGLNGNAQGSVKQVIHTNNDDSSGVSSCCTNIDNLNPTHRVQNIFIPRHEDEILLEIGDAIHVEREYEDHWCFGTNLRTGKHGIFPSAHICEIDLVEEICMGALNSNPSKPIPEDRDTFYLTMLASIEVAHHKGNDVLVQAINKVMSCYQNKEEILVPQTVLMEVSLRGIHVIDKKKKNFFRCPTFDFFYSLQNISFCGAHPKHLKYFGFITKHPLLPRFACHVFLSNQSTQPIVEAIGRAFKRSYDEYMAFAHPTEDIYIE</sequence>
<feature type="domain" description="SH3" evidence="7">
    <location>
        <begin position="967"/>
        <end position="1039"/>
    </location>
</feature>
<dbReference type="SMART" id="SM00326">
    <property type="entry name" value="SH3"/>
    <property type="match status" value="1"/>
</dbReference>
<dbReference type="CDD" id="cd11801">
    <property type="entry name" value="SH3_JIP1_like"/>
    <property type="match status" value="1"/>
</dbReference>
<dbReference type="GO" id="GO:0005078">
    <property type="term" value="F:MAP-kinase scaffold activity"/>
    <property type="evidence" value="ECO:0007669"/>
    <property type="project" value="TreeGrafter"/>
</dbReference>
<dbReference type="PROSITE" id="PS01179">
    <property type="entry name" value="PID"/>
    <property type="match status" value="1"/>
</dbReference>
<dbReference type="GO" id="GO:0046328">
    <property type="term" value="P:regulation of JNK cascade"/>
    <property type="evidence" value="ECO:0007669"/>
    <property type="project" value="InterPro"/>
</dbReference>
<protein>
    <submittedName>
        <fullName evidence="9">SH3 domain-containing protein</fullName>
    </submittedName>
</protein>
<keyword evidence="8" id="KW-1185">Reference proteome</keyword>
<evidence type="ECO:0000313" key="9">
    <source>
        <dbReference type="WBParaSite" id="PTRK_0000736500.1"/>
    </source>
</evidence>
<evidence type="ECO:0000256" key="1">
    <source>
        <dbReference type="ARBA" id="ARBA00004496"/>
    </source>
</evidence>
<evidence type="ECO:0000256" key="5">
    <source>
        <dbReference type="PROSITE-ProRule" id="PRU00192"/>
    </source>
</evidence>
<evidence type="ECO:0000259" key="6">
    <source>
        <dbReference type="PROSITE" id="PS01179"/>
    </source>
</evidence>
<dbReference type="Gene3D" id="2.30.29.30">
    <property type="entry name" value="Pleckstrin-homology domain (PH domain)/Phosphotyrosine-binding domain (PTB)"/>
    <property type="match status" value="1"/>
</dbReference>
<dbReference type="Proteomes" id="UP000038045">
    <property type="component" value="Unplaced"/>
</dbReference>
<comment type="similarity">
    <text evidence="2">Belongs to the JIP scaffold family.</text>
</comment>
<dbReference type="WBParaSite" id="PTRK_0000736500.1">
    <property type="protein sequence ID" value="PTRK_0000736500.1"/>
    <property type="gene ID" value="PTRK_0000736500"/>
</dbReference>
<dbReference type="InterPro" id="IPR047178">
    <property type="entry name" value="JIP1_scaffold"/>
</dbReference>
<dbReference type="SUPFAM" id="SSF50044">
    <property type="entry name" value="SH3-domain"/>
    <property type="match status" value="1"/>
</dbReference>
<evidence type="ECO:0000313" key="8">
    <source>
        <dbReference type="Proteomes" id="UP000038045"/>
    </source>
</evidence>
<name>A0A0N4ZHG7_PARTI</name>
<comment type="subcellular location">
    <subcellularLocation>
        <location evidence="1">Cytoplasm</location>
    </subcellularLocation>
</comment>
<dbReference type="Pfam" id="PF00640">
    <property type="entry name" value="PID"/>
    <property type="match status" value="1"/>
</dbReference>
<dbReference type="InterPro" id="IPR001452">
    <property type="entry name" value="SH3_domain"/>
</dbReference>